<sequence length="142" mass="15573">MVSLTQPASRPRHLRALRSRRPGWLESDVVEMPREDGLRVLGALPRPGAIFSVGPSWWWPVPTGSQTGMCWPAPARYLTDVRLAVAAPPEWAGEGLWAPRLIHWPHHGIPYSQPLILFVSMCRLAGVDPVATTSPAGDLTAN</sequence>
<name>A0A286DVS0_9ACTN</name>
<reference evidence="1 2" key="1">
    <citation type="submission" date="2017-09" db="EMBL/GenBank/DDBJ databases">
        <authorList>
            <person name="Ehlers B."/>
            <person name="Leendertz F.H."/>
        </authorList>
    </citation>
    <scope>NUCLEOTIDE SEQUENCE [LARGE SCALE GENOMIC DNA]</scope>
    <source>
        <strain evidence="1 2">CGMCC 4.7095</strain>
    </source>
</reference>
<keyword evidence="2" id="KW-1185">Reference proteome</keyword>
<dbReference type="EMBL" id="OCNE01000007">
    <property type="protein sequence ID" value="SOD62710.1"/>
    <property type="molecule type" value="Genomic_DNA"/>
</dbReference>
<protein>
    <submittedName>
        <fullName evidence="1">Uncharacterized protein</fullName>
    </submittedName>
</protein>
<dbReference type="AlphaFoldDB" id="A0A286DVS0"/>
<evidence type="ECO:0000313" key="2">
    <source>
        <dbReference type="Proteomes" id="UP000219072"/>
    </source>
</evidence>
<dbReference type="OrthoDB" id="4280080at2"/>
<evidence type="ECO:0000313" key="1">
    <source>
        <dbReference type="EMBL" id="SOD62710.1"/>
    </source>
</evidence>
<dbReference type="Proteomes" id="UP000219072">
    <property type="component" value="Unassembled WGS sequence"/>
</dbReference>
<accession>A0A286DVS0</accession>
<gene>
    <name evidence="1" type="ORF">SAMN06297387_10784</name>
</gene>
<proteinExistence type="predicted"/>
<dbReference type="RefSeq" id="WP_097231177.1">
    <property type="nucleotide sequence ID" value="NZ_OCNE01000007.1"/>
</dbReference>
<organism evidence="1 2">
    <name type="scientific">Streptomyces zhaozhouensis</name>
    <dbReference type="NCBI Taxonomy" id="1300267"/>
    <lineage>
        <taxon>Bacteria</taxon>
        <taxon>Bacillati</taxon>
        <taxon>Actinomycetota</taxon>
        <taxon>Actinomycetes</taxon>
        <taxon>Kitasatosporales</taxon>
        <taxon>Streptomycetaceae</taxon>
        <taxon>Streptomyces</taxon>
    </lineage>
</organism>